<dbReference type="PROSITE" id="PS01010">
    <property type="entry name" value="CRISP_2"/>
    <property type="match status" value="1"/>
</dbReference>
<organism evidence="2 3">
    <name type="scientific">Owenia fusiformis</name>
    <name type="common">Polychaete worm</name>
    <dbReference type="NCBI Taxonomy" id="6347"/>
    <lineage>
        <taxon>Eukaryota</taxon>
        <taxon>Metazoa</taxon>
        <taxon>Spiralia</taxon>
        <taxon>Lophotrochozoa</taxon>
        <taxon>Annelida</taxon>
        <taxon>Polychaeta</taxon>
        <taxon>Sedentaria</taxon>
        <taxon>Canalipalpata</taxon>
        <taxon>Sabellida</taxon>
        <taxon>Oweniida</taxon>
        <taxon>Oweniidae</taxon>
        <taxon>Owenia</taxon>
    </lineage>
</organism>
<dbReference type="PRINTS" id="PR00837">
    <property type="entry name" value="V5TPXLIKE"/>
</dbReference>
<dbReference type="InterPro" id="IPR018244">
    <property type="entry name" value="Allrgn_V5/Tpx1_CS"/>
</dbReference>
<dbReference type="InterPro" id="IPR001283">
    <property type="entry name" value="CRISP-related"/>
</dbReference>
<dbReference type="AlphaFoldDB" id="A0A8S4N1V2"/>
<dbReference type="SMART" id="SM00198">
    <property type="entry name" value="SCP"/>
    <property type="match status" value="1"/>
</dbReference>
<dbReference type="InterPro" id="IPR014044">
    <property type="entry name" value="CAP_dom"/>
</dbReference>
<name>A0A8S4N1V2_OWEFU</name>
<evidence type="ECO:0000313" key="3">
    <source>
        <dbReference type="Proteomes" id="UP000749559"/>
    </source>
</evidence>
<accession>A0A8S4N1V2</accession>
<dbReference type="Proteomes" id="UP000749559">
    <property type="component" value="Unassembled WGS sequence"/>
</dbReference>
<reference evidence="2" key="1">
    <citation type="submission" date="2022-03" db="EMBL/GenBank/DDBJ databases">
        <authorList>
            <person name="Martin C."/>
        </authorList>
    </citation>
    <scope>NUCLEOTIDE SEQUENCE</scope>
</reference>
<dbReference type="GO" id="GO:0005576">
    <property type="term" value="C:extracellular region"/>
    <property type="evidence" value="ECO:0007669"/>
    <property type="project" value="InterPro"/>
</dbReference>
<dbReference type="InterPro" id="IPR002413">
    <property type="entry name" value="V5_allergen-like"/>
</dbReference>
<feature type="domain" description="SCP" evidence="1">
    <location>
        <begin position="52"/>
        <end position="213"/>
    </location>
</feature>
<dbReference type="SUPFAM" id="SSF55797">
    <property type="entry name" value="PR-1-like"/>
    <property type="match status" value="1"/>
</dbReference>
<proteinExistence type="predicted"/>
<dbReference type="PANTHER" id="PTHR10334">
    <property type="entry name" value="CYSTEINE-RICH SECRETORY PROTEIN-RELATED"/>
    <property type="match status" value="1"/>
</dbReference>
<keyword evidence="3" id="KW-1185">Reference proteome</keyword>
<dbReference type="EMBL" id="CAIIXF020000001">
    <property type="protein sequence ID" value="CAH1774462.1"/>
    <property type="molecule type" value="Genomic_DNA"/>
</dbReference>
<dbReference type="PRINTS" id="PR00838">
    <property type="entry name" value="V5ALLERGEN"/>
</dbReference>
<sequence>MGNGVPASADKEEAVDKVFVAAHQVVHDASDMSDREKRSTCNVIADNLPTDGWQQYMVEAHNERRFNEAVTFGISDENKLTYNQELAMMAQFRANKCIWDHGDYIDCNGNVVGQNMYYVSGSEYHPIDNEITDRALVGWYENEKPHYDPSSTSCAEGKVCGHYTQVIWAATERMGCGARMCETLYGGDGVTVYRNSKHTLVVCNYSPPGNYVDMPPFSQGPFCSKCKGDTGYSCSNGVLCTKCDHRIDVDCVCPNKAKCGENGGTIDPNGAQCICDCGDPSLLGEACEINCNSKQGDVLDESSCTFWKGSGFCAAESVYSAFMQQNCKDTCACP</sequence>
<dbReference type="InterPro" id="IPR035940">
    <property type="entry name" value="CAP_sf"/>
</dbReference>
<dbReference type="PROSITE" id="PS01009">
    <property type="entry name" value="CRISP_1"/>
    <property type="match status" value="1"/>
</dbReference>
<protein>
    <recommendedName>
        <fullName evidence="1">SCP domain-containing protein</fullName>
    </recommendedName>
</protein>
<evidence type="ECO:0000313" key="2">
    <source>
        <dbReference type="EMBL" id="CAH1774462.1"/>
    </source>
</evidence>
<dbReference type="Gene3D" id="3.40.33.10">
    <property type="entry name" value="CAP"/>
    <property type="match status" value="1"/>
</dbReference>
<comment type="caution">
    <text evidence="2">The sequence shown here is derived from an EMBL/GenBank/DDBJ whole genome shotgun (WGS) entry which is preliminary data.</text>
</comment>
<gene>
    <name evidence="2" type="ORF">OFUS_LOCUS1918</name>
</gene>
<evidence type="ECO:0000259" key="1">
    <source>
        <dbReference type="SMART" id="SM00198"/>
    </source>
</evidence>
<dbReference type="OrthoDB" id="674273at2759"/>
<dbReference type="Pfam" id="PF00188">
    <property type="entry name" value="CAP"/>
    <property type="match status" value="1"/>
</dbReference>